<proteinExistence type="predicted"/>
<name>A0A6M3JEG1_9ZZZZ</name>
<dbReference type="EMBL" id="MT141574">
    <property type="protein sequence ID" value="QJA67678.1"/>
    <property type="molecule type" value="Genomic_DNA"/>
</dbReference>
<organism evidence="1">
    <name type="scientific">viral metagenome</name>
    <dbReference type="NCBI Taxonomy" id="1070528"/>
    <lineage>
        <taxon>unclassified sequences</taxon>
        <taxon>metagenomes</taxon>
        <taxon>organismal metagenomes</taxon>
    </lineage>
</organism>
<evidence type="ECO:0000313" key="2">
    <source>
        <dbReference type="EMBL" id="QJA84443.1"/>
    </source>
</evidence>
<dbReference type="EMBL" id="MT142529">
    <property type="protein sequence ID" value="QJA84443.1"/>
    <property type="molecule type" value="Genomic_DNA"/>
</dbReference>
<protein>
    <submittedName>
        <fullName evidence="1">Uncharacterized protein</fullName>
    </submittedName>
</protein>
<dbReference type="AlphaFoldDB" id="A0A6M3JEG1"/>
<gene>
    <name evidence="2" type="ORF">MM415A00192_0052</name>
    <name evidence="1" type="ORF">MM415B00178_0060</name>
</gene>
<reference evidence="1" key="1">
    <citation type="submission" date="2020-03" db="EMBL/GenBank/DDBJ databases">
        <title>The deep terrestrial virosphere.</title>
        <authorList>
            <person name="Holmfeldt K."/>
            <person name="Nilsson E."/>
            <person name="Simone D."/>
            <person name="Lopez-Fernandez M."/>
            <person name="Wu X."/>
            <person name="de Brujin I."/>
            <person name="Lundin D."/>
            <person name="Andersson A."/>
            <person name="Bertilsson S."/>
            <person name="Dopson M."/>
        </authorList>
    </citation>
    <scope>NUCLEOTIDE SEQUENCE</scope>
    <source>
        <strain evidence="2">MM415A00192</strain>
        <strain evidence="1">MM415B00178</strain>
    </source>
</reference>
<evidence type="ECO:0000313" key="1">
    <source>
        <dbReference type="EMBL" id="QJA67678.1"/>
    </source>
</evidence>
<accession>A0A6M3JEG1</accession>
<sequence length="58" mass="6730">MYYRVDAYDCIIVKEVPEDAIPIGTIFGYKDYKRCDDVYLFIEDPLPLDTFLGSQDVS</sequence>